<dbReference type="PROSITE" id="PS50142">
    <property type="entry name" value="RNASE_3_2"/>
    <property type="match status" value="1"/>
</dbReference>
<sequence length="289" mass="31940">MAAPLPTFELPPLPTINDKALEKRAFTHTSYYGRPAAGFEDKADDLSPDYERLEFIGDSVIQLAVTGLLHEMYPGLRVGPASKLRSALVENASFAPISVHYGLPQRLLANPVQAMVLKNTPSVQADIFEAFIGALYLDQGFDIVRPWLSKLFTPLAEYHCAIIRAQHGHSAASEPAEASGYLVLLNQALQSQGIANNVEWKFKDVRRAPQQQGDALVGLQALRRGRTLGPGLRIDEKGREERGGEARRVDAQDRARRLRWSRCLTICLRARTRGGLGMVSTHYRCITGP</sequence>
<dbReference type="SUPFAM" id="SSF69065">
    <property type="entry name" value="RNase III domain-like"/>
    <property type="match status" value="1"/>
</dbReference>
<feature type="domain" description="RNase III" evidence="2">
    <location>
        <begin position="16"/>
        <end position="140"/>
    </location>
</feature>
<dbReference type="PANTHER" id="PTHR14950">
    <property type="entry name" value="DICER-RELATED"/>
    <property type="match status" value="1"/>
</dbReference>
<name>A0ABQ0LAZ7_MYCCL</name>
<dbReference type="InterPro" id="IPR000999">
    <property type="entry name" value="RNase_III_dom"/>
</dbReference>
<evidence type="ECO:0000259" key="2">
    <source>
        <dbReference type="PROSITE" id="PS50142"/>
    </source>
</evidence>
<protein>
    <recommendedName>
        <fullName evidence="2">RNase III domain-containing protein</fullName>
    </recommendedName>
</protein>
<evidence type="ECO:0000313" key="4">
    <source>
        <dbReference type="Proteomes" id="UP000815677"/>
    </source>
</evidence>
<organism evidence="3 4">
    <name type="scientific">Mycena chlorophos</name>
    <name type="common">Agaric fungus</name>
    <name type="synonym">Agaricus chlorophos</name>
    <dbReference type="NCBI Taxonomy" id="658473"/>
    <lineage>
        <taxon>Eukaryota</taxon>
        <taxon>Fungi</taxon>
        <taxon>Dikarya</taxon>
        <taxon>Basidiomycota</taxon>
        <taxon>Agaricomycotina</taxon>
        <taxon>Agaricomycetes</taxon>
        <taxon>Agaricomycetidae</taxon>
        <taxon>Agaricales</taxon>
        <taxon>Marasmiineae</taxon>
        <taxon>Mycenaceae</taxon>
        <taxon>Mycena</taxon>
    </lineage>
</organism>
<dbReference type="Gene3D" id="1.10.1520.10">
    <property type="entry name" value="Ribonuclease III domain"/>
    <property type="match status" value="1"/>
</dbReference>
<evidence type="ECO:0000256" key="1">
    <source>
        <dbReference type="ARBA" id="ARBA00022801"/>
    </source>
</evidence>
<keyword evidence="1" id="KW-0378">Hydrolase</keyword>
<accession>A0ABQ0LAZ7</accession>
<proteinExistence type="predicted"/>
<dbReference type="InterPro" id="IPR036389">
    <property type="entry name" value="RNase_III_sf"/>
</dbReference>
<dbReference type="CDD" id="cd00593">
    <property type="entry name" value="RIBOc"/>
    <property type="match status" value="1"/>
</dbReference>
<dbReference type="PANTHER" id="PTHR14950:SF37">
    <property type="entry name" value="ENDORIBONUCLEASE DICER"/>
    <property type="match status" value="1"/>
</dbReference>
<dbReference type="Pfam" id="PF00636">
    <property type="entry name" value="Ribonuclease_3"/>
    <property type="match status" value="1"/>
</dbReference>
<evidence type="ECO:0000313" key="3">
    <source>
        <dbReference type="EMBL" id="GAT47679.1"/>
    </source>
</evidence>
<dbReference type="EMBL" id="DF843878">
    <property type="protein sequence ID" value="GAT47679.1"/>
    <property type="molecule type" value="Genomic_DNA"/>
</dbReference>
<dbReference type="Proteomes" id="UP000815677">
    <property type="component" value="Unassembled WGS sequence"/>
</dbReference>
<keyword evidence="4" id="KW-1185">Reference proteome</keyword>
<reference evidence="3" key="1">
    <citation type="submission" date="2014-09" db="EMBL/GenBank/DDBJ databases">
        <title>Genome sequence of the luminous mushroom Mycena chlorophos for searching fungal bioluminescence genes.</title>
        <authorList>
            <person name="Tanaka Y."/>
            <person name="Kasuga D."/>
            <person name="Oba Y."/>
            <person name="Hase S."/>
            <person name="Sato K."/>
            <person name="Oba Y."/>
            <person name="Sakakibara Y."/>
        </authorList>
    </citation>
    <scope>NUCLEOTIDE SEQUENCE</scope>
</reference>
<gene>
    <name evidence="3" type="ORF">MCHLO_05131</name>
</gene>
<dbReference type="SMART" id="SM00535">
    <property type="entry name" value="RIBOc"/>
    <property type="match status" value="1"/>
</dbReference>